<comment type="caution">
    <text evidence="1">The sequence shown here is derived from an EMBL/GenBank/DDBJ whole genome shotgun (WGS) entry which is preliminary data.</text>
</comment>
<reference evidence="1 2" key="1">
    <citation type="journal article" date="2022" name="Front. Microbiol.">
        <title>High genomic differentiation and limited gene flow indicate recent cryptic speciation within the genus Laspinema (cyanobacteria).</title>
        <authorList>
            <person name="Stanojkovic A."/>
            <person name="Skoupy S."/>
            <person name="Skaloud P."/>
            <person name="Dvorak P."/>
        </authorList>
    </citation>
    <scope>NUCLEOTIDE SEQUENCE [LARGE SCALE GENOMIC DNA]</scope>
    <source>
        <strain evidence="1 2">D2a</strain>
    </source>
</reference>
<gene>
    <name evidence="1" type="ORF">NG799_17480</name>
</gene>
<dbReference type="EMBL" id="JAMXFF010000027">
    <property type="protein sequence ID" value="MCT7968107.1"/>
    <property type="molecule type" value="Genomic_DNA"/>
</dbReference>
<accession>A0ABT2MXJ2</accession>
<protein>
    <submittedName>
        <fullName evidence="1">Uncharacterized protein</fullName>
    </submittedName>
</protein>
<proteinExistence type="predicted"/>
<evidence type="ECO:0000313" key="1">
    <source>
        <dbReference type="EMBL" id="MCT7968107.1"/>
    </source>
</evidence>
<keyword evidence="2" id="KW-1185">Reference proteome</keyword>
<name>A0ABT2MXJ2_9CYAN</name>
<sequence length="61" mass="6786">MTTASPPTGEKRSSRASLHPVAFTQRAGGKKLIVARNTLGERRQFATFLRYHDPHPKENPA</sequence>
<organism evidence="1 2">
    <name type="scientific">Laspinema palackyanum D2a</name>
    <dbReference type="NCBI Taxonomy" id="2953684"/>
    <lineage>
        <taxon>Bacteria</taxon>
        <taxon>Bacillati</taxon>
        <taxon>Cyanobacteriota</taxon>
        <taxon>Cyanophyceae</taxon>
        <taxon>Oscillatoriophycideae</taxon>
        <taxon>Oscillatoriales</taxon>
        <taxon>Laspinemataceae</taxon>
        <taxon>Laspinema</taxon>
        <taxon>Laspinema palackyanum</taxon>
    </lineage>
</organism>
<evidence type="ECO:0000313" key="2">
    <source>
        <dbReference type="Proteomes" id="UP001525890"/>
    </source>
</evidence>
<dbReference type="Proteomes" id="UP001525890">
    <property type="component" value="Unassembled WGS sequence"/>
</dbReference>
<dbReference type="RefSeq" id="WP_368007650.1">
    <property type="nucleotide sequence ID" value="NZ_JAMXFF010000027.1"/>
</dbReference>